<keyword evidence="2" id="KW-1185">Reference proteome</keyword>
<evidence type="ECO:0000313" key="2">
    <source>
        <dbReference type="Proteomes" id="UP000827976"/>
    </source>
</evidence>
<comment type="caution">
    <text evidence="1">The sequence shown here is derived from an EMBL/GenBank/DDBJ whole genome shotgun (WGS) entry which is preliminary data.</text>
</comment>
<protein>
    <submittedName>
        <fullName evidence="1">Uncharacterized protein</fullName>
    </submittedName>
</protein>
<name>A0ACB7UDY1_DIOAL</name>
<proteinExistence type="predicted"/>
<evidence type="ECO:0000313" key="1">
    <source>
        <dbReference type="EMBL" id="KAH7658461.1"/>
    </source>
</evidence>
<accession>A0ACB7UDY1</accession>
<organism evidence="1 2">
    <name type="scientific">Dioscorea alata</name>
    <name type="common">Purple yam</name>
    <dbReference type="NCBI Taxonomy" id="55571"/>
    <lineage>
        <taxon>Eukaryota</taxon>
        <taxon>Viridiplantae</taxon>
        <taxon>Streptophyta</taxon>
        <taxon>Embryophyta</taxon>
        <taxon>Tracheophyta</taxon>
        <taxon>Spermatophyta</taxon>
        <taxon>Magnoliopsida</taxon>
        <taxon>Liliopsida</taxon>
        <taxon>Dioscoreales</taxon>
        <taxon>Dioscoreaceae</taxon>
        <taxon>Dioscorea</taxon>
    </lineage>
</organism>
<gene>
    <name evidence="1" type="ORF">IHE45_17G089200</name>
</gene>
<reference evidence="2" key="1">
    <citation type="journal article" date="2022" name="Nat. Commun.">
        <title>Chromosome evolution and the genetic basis of agronomically important traits in greater yam.</title>
        <authorList>
            <person name="Bredeson J.V."/>
            <person name="Lyons J.B."/>
            <person name="Oniyinde I.O."/>
            <person name="Okereke N.R."/>
            <person name="Kolade O."/>
            <person name="Nnabue I."/>
            <person name="Nwadili C.O."/>
            <person name="Hribova E."/>
            <person name="Parker M."/>
            <person name="Nwogha J."/>
            <person name="Shu S."/>
            <person name="Carlson J."/>
            <person name="Kariba R."/>
            <person name="Muthemba S."/>
            <person name="Knop K."/>
            <person name="Barton G.J."/>
            <person name="Sherwood A.V."/>
            <person name="Lopez-Montes A."/>
            <person name="Asiedu R."/>
            <person name="Jamnadass R."/>
            <person name="Muchugi A."/>
            <person name="Goodstein D."/>
            <person name="Egesi C.N."/>
            <person name="Featherston J."/>
            <person name="Asfaw A."/>
            <person name="Simpson G.G."/>
            <person name="Dolezel J."/>
            <person name="Hendre P.S."/>
            <person name="Van Deynze A."/>
            <person name="Kumar P.L."/>
            <person name="Obidiegwu J.E."/>
            <person name="Bhattacharjee R."/>
            <person name="Rokhsar D.S."/>
        </authorList>
    </citation>
    <scope>NUCLEOTIDE SEQUENCE [LARGE SCALE GENOMIC DNA]</scope>
    <source>
        <strain evidence="2">cv. TDa95/00328</strain>
    </source>
</reference>
<dbReference type="Proteomes" id="UP000827976">
    <property type="component" value="Chromosome 17"/>
</dbReference>
<sequence length="356" mass="41967">MAGTMTDYANLSKDMFQEITKFLSFPDDYIRFGAVCSHWLAVAKEKCHSPWLLFFNFDSPKFFNPLEKKVYQIEIPELYERRCAGSSYGWLITINQHRNINLLNPFSKAQVKLPLLPLDDVWPIRMFDKLIYKAVISADPSKSSDYIVIAIYYSKNLAFWKPGDLTWTVIDNDCPIQDVIWYNKAFYVVRMDSKVCRVEFGINNRLIEIIFHDNYNLHMVKRYIVDFMGDLLLVYRIICPVDDNEYANSMTAMNMKFYSTKRFMLFKFDQEENQFIELKSLNGHILFLGSNHAMKDKTKNDIIYFSDDRIYVSDIYGYSDSGSYNIKDKSITPFPLHNIYHQAKPPIFTDVNLYPW</sequence>
<dbReference type="EMBL" id="CM037027">
    <property type="protein sequence ID" value="KAH7658461.1"/>
    <property type="molecule type" value="Genomic_DNA"/>
</dbReference>